<accession>A0A1M4ZQX8</accession>
<organism evidence="1 2">
    <name type="scientific">Thermoanaerobacter uzonensis DSM 18761</name>
    <dbReference type="NCBI Taxonomy" id="1123369"/>
    <lineage>
        <taxon>Bacteria</taxon>
        <taxon>Bacillati</taxon>
        <taxon>Bacillota</taxon>
        <taxon>Clostridia</taxon>
        <taxon>Thermoanaerobacterales</taxon>
        <taxon>Thermoanaerobacteraceae</taxon>
        <taxon>Thermoanaerobacter</taxon>
    </lineage>
</organism>
<name>A0A1M4ZQX8_9THEO</name>
<evidence type="ECO:0008006" key="3">
    <source>
        <dbReference type="Google" id="ProtNLM"/>
    </source>
</evidence>
<dbReference type="InterPro" id="IPR025354">
    <property type="entry name" value="DUF4258"/>
</dbReference>
<dbReference type="Pfam" id="PF14076">
    <property type="entry name" value="DUF4258"/>
    <property type="match status" value="1"/>
</dbReference>
<evidence type="ECO:0000313" key="1">
    <source>
        <dbReference type="EMBL" id="SHF20404.1"/>
    </source>
</evidence>
<protein>
    <recommendedName>
        <fullName evidence="3">DUF4258 domain-containing protein</fullName>
    </recommendedName>
</protein>
<proteinExistence type="predicted"/>
<dbReference type="AlphaFoldDB" id="A0A1M4ZQX8"/>
<reference evidence="2" key="1">
    <citation type="submission" date="2016-11" db="EMBL/GenBank/DDBJ databases">
        <authorList>
            <person name="Varghese N."/>
            <person name="Submissions S."/>
        </authorList>
    </citation>
    <scope>NUCLEOTIDE SEQUENCE [LARGE SCALE GENOMIC DNA]</scope>
    <source>
        <strain evidence="2">DSM 18761</strain>
    </source>
</reference>
<dbReference type="EMBL" id="FQUR01000017">
    <property type="protein sequence ID" value="SHF20404.1"/>
    <property type="molecule type" value="Genomic_DNA"/>
</dbReference>
<dbReference type="Proteomes" id="UP000184127">
    <property type="component" value="Unassembled WGS sequence"/>
</dbReference>
<evidence type="ECO:0000313" key="2">
    <source>
        <dbReference type="Proteomes" id="UP000184127"/>
    </source>
</evidence>
<keyword evidence="2" id="KW-1185">Reference proteome</keyword>
<dbReference type="RefSeq" id="WP_084727012.1">
    <property type="nucleotide sequence ID" value="NZ_FQUR01000017.1"/>
</dbReference>
<gene>
    <name evidence="1" type="ORF">SAMN02745195_02086</name>
</gene>
<sequence>MENLNIKTIKKLILKGQWFLSEHALDRLIERNLRISDVLVSILNGEIIETYPEDPRGASCLILGKKDSTPIHTVCGLMNDNLVIITVYLPEPPKWIDERTRGGKYYE</sequence>